<dbReference type="STRING" id="227321.Q5B808"/>
<dbReference type="VEuPathDB" id="FungiDB:AN3322"/>
<dbReference type="OMA" id="WKSRIME"/>
<evidence type="ECO:0000259" key="2">
    <source>
        <dbReference type="SMART" id="SM00974"/>
    </source>
</evidence>
<evidence type="ECO:0000313" key="4">
    <source>
        <dbReference type="Proteomes" id="UP000000560"/>
    </source>
</evidence>
<dbReference type="AlphaFoldDB" id="Q5B808"/>
<reference evidence="4" key="1">
    <citation type="journal article" date="2005" name="Nature">
        <title>Sequencing of Aspergillus nidulans and comparative analysis with A. fumigatus and A. oryzae.</title>
        <authorList>
            <person name="Galagan J.E."/>
            <person name="Calvo S.E."/>
            <person name="Cuomo C."/>
            <person name="Ma L.J."/>
            <person name="Wortman J.R."/>
            <person name="Batzoglou S."/>
            <person name="Lee S.I."/>
            <person name="Basturkmen M."/>
            <person name="Spevak C.C."/>
            <person name="Clutterbuck J."/>
            <person name="Kapitonov V."/>
            <person name="Jurka J."/>
            <person name="Scazzocchio C."/>
            <person name="Farman M."/>
            <person name="Butler J."/>
            <person name="Purcell S."/>
            <person name="Harris S."/>
            <person name="Braus G.H."/>
            <person name="Draht O."/>
            <person name="Busch S."/>
            <person name="D'Enfert C."/>
            <person name="Bouchier C."/>
            <person name="Goldman G.H."/>
            <person name="Bell-Pedersen D."/>
            <person name="Griffiths-Jones S."/>
            <person name="Doonan J.H."/>
            <person name="Yu J."/>
            <person name="Vienken K."/>
            <person name="Pain A."/>
            <person name="Freitag M."/>
            <person name="Selker E.U."/>
            <person name="Archer D.B."/>
            <person name="Penalva M.A."/>
            <person name="Oakley B.R."/>
            <person name="Momany M."/>
            <person name="Tanaka T."/>
            <person name="Kumagai T."/>
            <person name="Asai K."/>
            <person name="Machida M."/>
            <person name="Nierman W.C."/>
            <person name="Denning D.W."/>
            <person name="Caddick M."/>
            <person name="Hynes M."/>
            <person name="Paoletti M."/>
            <person name="Fischer R."/>
            <person name="Miller B."/>
            <person name="Dyer P."/>
            <person name="Sachs M.S."/>
            <person name="Osmani S.A."/>
            <person name="Birren B.W."/>
        </authorList>
    </citation>
    <scope>NUCLEOTIDE SEQUENCE [LARGE SCALE GENOMIC DNA]</scope>
    <source>
        <strain evidence="4">FGSC A4 / ATCC 38163 / CBS 112.46 / NRRL 194 / M139</strain>
    </source>
</reference>
<dbReference type="PANTHER" id="PTHR28094">
    <property type="entry name" value="MEIOTICALLY UP-REGULATED GENE 113 PROTEIN"/>
    <property type="match status" value="1"/>
</dbReference>
<accession>C8VHX3</accession>
<dbReference type="RefSeq" id="XP_660926.1">
    <property type="nucleotide sequence ID" value="XM_655834.1"/>
</dbReference>
<dbReference type="Pfam" id="PF10544">
    <property type="entry name" value="T5orf172"/>
    <property type="match status" value="1"/>
</dbReference>
<dbReference type="InterPro" id="IPR018306">
    <property type="entry name" value="Phage_T5_Orf172_DNA-bd"/>
</dbReference>
<dbReference type="HOGENOM" id="CLU_027665_0_0_1"/>
<dbReference type="EMBL" id="BN001306">
    <property type="protein sequence ID" value="CBF82951.1"/>
    <property type="molecule type" value="Genomic_DNA"/>
</dbReference>
<feature type="region of interest" description="Disordered" evidence="1">
    <location>
        <begin position="259"/>
        <end position="292"/>
    </location>
</feature>
<gene>
    <name evidence="3" type="ORF">ANIA_03322</name>
</gene>
<reference evidence="4" key="2">
    <citation type="journal article" date="2009" name="Fungal Genet. Biol.">
        <title>The 2008 update of the Aspergillus nidulans genome annotation: a community effort.</title>
        <authorList>
            <person name="Wortman J.R."/>
            <person name="Gilsenan J.M."/>
            <person name="Joardar V."/>
            <person name="Deegan J."/>
            <person name="Clutterbuck J."/>
            <person name="Andersen M.R."/>
            <person name="Archer D."/>
            <person name="Bencina M."/>
            <person name="Braus G."/>
            <person name="Coutinho P."/>
            <person name="von Dohren H."/>
            <person name="Doonan J."/>
            <person name="Driessen A.J."/>
            <person name="Durek P."/>
            <person name="Espeso E."/>
            <person name="Fekete E."/>
            <person name="Flipphi M."/>
            <person name="Estrada C.G."/>
            <person name="Geysens S."/>
            <person name="Goldman G."/>
            <person name="de Groot P.W."/>
            <person name="Hansen K."/>
            <person name="Harris S.D."/>
            <person name="Heinekamp T."/>
            <person name="Helmstaedt K."/>
            <person name="Henrissat B."/>
            <person name="Hofmann G."/>
            <person name="Homan T."/>
            <person name="Horio T."/>
            <person name="Horiuchi H."/>
            <person name="James S."/>
            <person name="Jones M."/>
            <person name="Karaffa L."/>
            <person name="Karanyi Z."/>
            <person name="Kato M."/>
            <person name="Keller N."/>
            <person name="Kelly D.E."/>
            <person name="Kiel J.A."/>
            <person name="Kim J.M."/>
            <person name="van der Klei I.J."/>
            <person name="Klis F.M."/>
            <person name="Kovalchuk A."/>
            <person name="Krasevec N."/>
            <person name="Kubicek C.P."/>
            <person name="Liu B."/>
            <person name="Maccabe A."/>
            <person name="Meyer V."/>
            <person name="Mirabito P."/>
            <person name="Miskei M."/>
            <person name="Mos M."/>
            <person name="Mullins J."/>
            <person name="Nelson D.R."/>
            <person name="Nielsen J."/>
            <person name="Oakley B.R."/>
            <person name="Osmani S.A."/>
            <person name="Pakula T."/>
            <person name="Paszewski A."/>
            <person name="Paulsen I."/>
            <person name="Pilsyk S."/>
            <person name="Pocsi I."/>
            <person name="Punt P.J."/>
            <person name="Ram A.F."/>
            <person name="Ren Q."/>
            <person name="Robellet X."/>
            <person name="Robson G."/>
            <person name="Seiboth B."/>
            <person name="van Solingen P."/>
            <person name="Specht T."/>
            <person name="Sun J."/>
            <person name="Taheri-Talesh N."/>
            <person name="Takeshita N."/>
            <person name="Ussery D."/>
            <person name="vanKuyk P.A."/>
            <person name="Visser H."/>
            <person name="van de Vondervoort P.J."/>
            <person name="de Vries R.P."/>
            <person name="Walton J."/>
            <person name="Xiang X."/>
            <person name="Xiong Y."/>
            <person name="Zeng A.P."/>
            <person name="Brandt B.W."/>
            <person name="Cornell M.J."/>
            <person name="van den Hondel C.A."/>
            <person name="Visser J."/>
            <person name="Oliver S.G."/>
            <person name="Turner G."/>
        </authorList>
    </citation>
    <scope>GENOME REANNOTATION</scope>
    <source>
        <strain evidence="4">FGSC A4 / ATCC 38163 / CBS 112.46 / NRRL 194 / M139</strain>
    </source>
</reference>
<dbReference type="PANTHER" id="PTHR28094:SF1">
    <property type="entry name" value="MEIOTICALLY UP-REGULATED GENE 113 PROTEIN"/>
    <property type="match status" value="1"/>
</dbReference>
<dbReference type="KEGG" id="ani:ANIA_03322"/>
<organism evidence="3 4">
    <name type="scientific">Emericella nidulans (strain FGSC A4 / ATCC 38163 / CBS 112.46 / NRRL 194 / M139)</name>
    <name type="common">Aspergillus nidulans</name>
    <dbReference type="NCBI Taxonomy" id="227321"/>
    <lineage>
        <taxon>Eukaryota</taxon>
        <taxon>Fungi</taxon>
        <taxon>Dikarya</taxon>
        <taxon>Ascomycota</taxon>
        <taxon>Pezizomycotina</taxon>
        <taxon>Eurotiomycetes</taxon>
        <taxon>Eurotiomycetidae</taxon>
        <taxon>Eurotiales</taxon>
        <taxon>Aspergillaceae</taxon>
        <taxon>Aspergillus</taxon>
        <taxon>Aspergillus subgen. Nidulantes</taxon>
    </lineage>
</organism>
<evidence type="ECO:0000313" key="3">
    <source>
        <dbReference type="EMBL" id="CBF82951.1"/>
    </source>
</evidence>
<protein>
    <recommendedName>
        <fullName evidence="2">Bacteriophage T5 Orf172 DNA-binding domain-containing protein</fullName>
    </recommendedName>
</protein>
<accession>Q5B808</accession>
<dbReference type="InterPro" id="IPR053006">
    <property type="entry name" value="Meiosis_regulatory"/>
</dbReference>
<evidence type="ECO:0000256" key="1">
    <source>
        <dbReference type="SAM" id="MobiDB-lite"/>
    </source>
</evidence>
<dbReference type="GeneID" id="2873868"/>
<sequence>MKSSANIDGRRIVPFAIHSTTNDSFHDVHPILNPANSEALGSLPLLSHQGQHIRNEEKAGKGVLDIKKRLNCERANCGSRTKTTGKPCKVLLKEDKIAAADAVIESLRPLTQSSPNLEDQLFELANIVHCHQHASKVLKQQRVNDWFMTFPTGDDKTIPVMSVAKKIENILWDKVSNCCIGKNKKGNRCQRKIGGQKVQNYQRTIKEIVKPDTYLDDSELDYFLQVLQHNTFCFYHVSDQGAKQVKEWKDTITNIRRKSGIPAADSNISQSGKGDSQQASTPNVHMDTSSSNILRRRSKSLSPAQFWPEEHDNTPLKIVTKPIDTADTIPYLLPETDQTKGFVYAYEVESNKGLVKIGYTSKTVGERLSEWTFDCNRVVLPIYPIDSRAAVAVPNAPFVEALCHAELRQRNVWINCDACLKRHVEWFRVSPTEAIALIRKWSNWAWMQPLPYHPSLDLALDACAEAKMEDNNAFDAKWPVEEIQVQLQAV</sequence>
<name>Q5B808_EMENI</name>
<proteinExistence type="predicted"/>
<feature type="domain" description="Bacteriophage T5 Orf172 DNA-binding" evidence="2">
    <location>
        <begin position="349"/>
        <end position="441"/>
    </location>
</feature>
<dbReference type="InParanoid" id="Q5B808"/>
<dbReference type="Proteomes" id="UP000000560">
    <property type="component" value="Chromosome VI"/>
</dbReference>
<dbReference type="OrthoDB" id="3511049at2759"/>
<keyword evidence="4" id="KW-1185">Reference proteome</keyword>
<dbReference type="SMART" id="SM00974">
    <property type="entry name" value="T5orf172"/>
    <property type="match status" value="1"/>
</dbReference>
<feature type="compositionally biased region" description="Polar residues" evidence="1">
    <location>
        <begin position="266"/>
        <end position="292"/>
    </location>
</feature>